<dbReference type="Pfam" id="PF13377">
    <property type="entry name" value="Peripla_BP_3"/>
    <property type="match status" value="1"/>
</dbReference>
<organism evidence="5 6">
    <name type="scientific">Lactobacillus corticis</name>
    <dbReference type="NCBI Taxonomy" id="2201249"/>
    <lineage>
        <taxon>Bacteria</taxon>
        <taxon>Bacillati</taxon>
        <taxon>Bacillota</taxon>
        <taxon>Bacilli</taxon>
        <taxon>Lactobacillales</taxon>
        <taxon>Lactobacillaceae</taxon>
        <taxon>Lactobacillus</taxon>
    </lineage>
</organism>
<dbReference type="PROSITE" id="PS50932">
    <property type="entry name" value="HTH_LACI_2"/>
    <property type="match status" value="1"/>
</dbReference>
<keyword evidence="3" id="KW-0804">Transcription</keyword>
<evidence type="ECO:0000259" key="4">
    <source>
        <dbReference type="PROSITE" id="PS50932"/>
    </source>
</evidence>
<evidence type="ECO:0000256" key="2">
    <source>
        <dbReference type="ARBA" id="ARBA00023125"/>
    </source>
</evidence>
<dbReference type="InterPro" id="IPR000843">
    <property type="entry name" value="HTH_LacI"/>
</dbReference>
<accession>A0A916VHL3</accession>
<dbReference type="InterPro" id="IPR028082">
    <property type="entry name" value="Peripla_BP_I"/>
</dbReference>
<evidence type="ECO:0000313" key="5">
    <source>
        <dbReference type="EMBL" id="GFZ26443.1"/>
    </source>
</evidence>
<evidence type="ECO:0000313" key="6">
    <source>
        <dbReference type="Proteomes" id="UP000677218"/>
    </source>
</evidence>
<dbReference type="PROSITE" id="PS00356">
    <property type="entry name" value="HTH_LACI_1"/>
    <property type="match status" value="1"/>
</dbReference>
<sequence>MVTLSDVAKEANVSKMTVSRAINHPEQVTPELLELVEKAMDKLHYRPNSAARALVNNRTNVVKFITLEDIDTTEPYYMNLLFGVARGLTKEQYALQLVTDIGDIGKSGDDGYIITGARQADYDLFDAFDKPFILYGENRHGYDYVDTDNSLGEKIATKYALERGYEHVVFIGLDVKEPFEYSRENGYLSTMQQAQMPTQIYRAANHSHQSKKVVLDNWEKFPQNTCFVCGSDRLAVGIIWALLEKQVKIPEEYGVIGFDGVFLDQVSNPKITTIKQPTFEMGEILAQMLLQKIKLSGAPQGEVLLEPKLVVRDTTK</sequence>
<dbReference type="AlphaFoldDB" id="A0A916VHL3"/>
<dbReference type="GO" id="GO:0003700">
    <property type="term" value="F:DNA-binding transcription factor activity"/>
    <property type="evidence" value="ECO:0007669"/>
    <property type="project" value="TreeGrafter"/>
</dbReference>
<keyword evidence="6" id="KW-1185">Reference proteome</keyword>
<name>A0A916VHL3_9LACO</name>
<dbReference type="Pfam" id="PF00356">
    <property type="entry name" value="LacI"/>
    <property type="match status" value="1"/>
</dbReference>
<evidence type="ECO:0000256" key="3">
    <source>
        <dbReference type="ARBA" id="ARBA00023163"/>
    </source>
</evidence>
<dbReference type="Proteomes" id="UP000677218">
    <property type="component" value="Unassembled WGS sequence"/>
</dbReference>
<evidence type="ECO:0000256" key="1">
    <source>
        <dbReference type="ARBA" id="ARBA00023015"/>
    </source>
</evidence>
<dbReference type="CDD" id="cd01392">
    <property type="entry name" value="HTH_LacI"/>
    <property type="match status" value="1"/>
</dbReference>
<proteinExistence type="predicted"/>
<dbReference type="RefSeq" id="WP_212780148.1">
    <property type="nucleotide sequence ID" value="NZ_BMAY01000002.1"/>
</dbReference>
<gene>
    <name evidence="5" type="primary">lacI</name>
    <name evidence="5" type="ORF">LCB40_03230</name>
</gene>
<dbReference type="SUPFAM" id="SSF53822">
    <property type="entry name" value="Periplasmic binding protein-like I"/>
    <property type="match status" value="1"/>
</dbReference>
<dbReference type="EMBL" id="BMAY01000002">
    <property type="protein sequence ID" value="GFZ26443.1"/>
    <property type="molecule type" value="Genomic_DNA"/>
</dbReference>
<protein>
    <submittedName>
        <fullName evidence="5">LacI family transcriptional regulator</fullName>
    </submittedName>
</protein>
<dbReference type="InterPro" id="IPR010982">
    <property type="entry name" value="Lambda_DNA-bd_dom_sf"/>
</dbReference>
<dbReference type="SUPFAM" id="SSF47413">
    <property type="entry name" value="lambda repressor-like DNA-binding domains"/>
    <property type="match status" value="1"/>
</dbReference>
<keyword evidence="1" id="KW-0805">Transcription regulation</keyword>
<comment type="caution">
    <text evidence="5">The sequence shown here is derived from an EMBL/GenBank/DDBJ whole genome shotgun (WGS) entry which is preliminary data.</text>
</comment>
<dbReference type="InterPro" id="IPR046335">
    <property type="entry name" value="LacI/GalR-like_sensor"/>
</dbReference>
<dbReference type="PANTHER" id="PTHR30146:SF154">
    <property type="entry name" value="TRANSCRIPTION REGULATOR, MEMBER OF GALR FAMILY"/>
    <property type="match status" value="1"/>
</dbReference>
<dbReference type="PANTHER" id="PTHR30146">
    <property type="entry name" value="LACI-RELATED TRANSCRIPTIONAL REPRESSOR"/>
    <property type="match status" value="1"/>
</dbReference>
<dbReference type="GO" id="GO:0000976">
    <property type="term" value="F:transcription cis-regulatory region binding"/>
    <property type="evidence" value="ECO:0007669"/>
    <property type="project" value="TreeGrafter"/>
</dbReference>
<dbReference type="Gene3D" id="3.40.50.2300">
    <property type="match status" value="2"/>
</dbReference>
<dbReference type="Gene3D" id="1.10.260.40">
    <property type="entry name" value="lambda repressor-like DNA-binding domains"/>
    <property type="match status" value="1"/>
</dbReference>
<reference evidence="5" key="1">
    <citation type="submission" date="2020-08" db="EMBL/GenBank/DDBJ databases">
        <title>Taxonomic study for Lactobacillus species isolated from hardwood bark.</title>
        <authorList>
            <person name="Tohno M."/>
            <person name="Tanizawa Y."/>
        </authorList>
    </citation>
    <scope>NUCLEOTIDE SEQUENCE</scope>
    <source>
        <strain evidence="5">B40</strain>
    </source>
</reference>
<dbReference type="SMART" id="SM00354">
    <property type="entry name" value="HTH_LACI"/>
    <property type="match status" value="1"/>
</dbReference>
<keyword evidence="2" id="KW-0238">DNA-binding</keyword>
<feature type="domain" description="HTH lacI-type" evidence="4">
    <location>
        <begin position="2"/>
        <end position="56"/>
    </location>
</feature>